<dbReference type="AlphaFoldDB" id="A0A845I0I9"/>
<reference evidence="1" key="1">
    <citation type="submission" date="2019-12" db="EMBL/GenBank/DDBJ databases">
        <title>Novel species isolated from a subtropical stream in China.</title>
        <authorList>
            <person name="Lu H."/>
        </authorList>
    </citation>
    <scope>NUCLEOTIDE SEQUENCE [LARGE SCALE GENOMIC DNA]</scope>
    <source>
        <strain evidence="1">FT93W</strain>
    </source>
</reference>
<evidence type="ECO:0000313" key="1">
    <source>
        <dbReference type="EMBL" id="MYN45587.1"/>
    </source>
</evidence>
<sequence length="404" mass="43717">MMKSPTSQAVSRSRWSQPALRLALVLGAGLGSLPAVHAADLSWSGFATAGYAISDRSYTYERYVDRSGTFRRDSLAGAQLVAELAPRWSATVQATMAPSVSDDQRWDTRLQWAFLSYRLSNDTLLRAGKLRMPMYLFSENMQVGASYDVMHLPTEVYSTAPTNDYTGFAFSRNWSLAAGELGLEAYAGRTSLTARAQQGGASPGELHTRSGGVVLAYRHEDDVWRMGWQRSRIRVDGMGQGAGPLEPQQGGSDIAPGVPLGADSDGIDTRVALLGADLHFDSGLRVVSEYAWRHAANAVTPKNSQGAYLTLLRPVGKWTPYVTLARLLSERAARVAEGTRGGVDDQRSLSLGSSYSLSTNSKFKLEWMQVHIGTSSSLIDHSAGAGVVQHQNLNVLSASYSVAY</sequence>
<keyword evidence="2" id="KW-1185">Reference proteome</keyword>
<dbReference type="Gene3D" id="2.40.160.10">
    <property type="entry name" value="Porin"/>
    <property type="match status" value="1"/>
</dbReference>
<dbReference type="SUPFAM" id="SSF56935">
    <property type="entry name" value="Porins"/>
    <property type="match status" value="1"/>
</dbReference>
<evidence type="ECO:0000313" key="2">
    <source>
        <dbReference type="Proteomes" id="UP000444316"/>
    </source>
</evidence>
<protein>
    <recommendedName>
        <fullName evidence="3">Porin</fullName>
    </recommendedName>
</protein>
<dbReference type="Proteomes" id="UP000444316">
    <property type="component" value="Unassembled WGS sequence"/>
</dbReference>
<proteinExistence type="predicted"/>
<dbReference type="InterPro" id="IPR023614">
    <property type="entry name" value="Porin_dom_sf"/>
</dbReference>
<name>A0A845I0I9_9BURK</name>
<organism evidence="1 2">
    <name type="scientific">Duganella fentianensis</name>
    <dbReference type="NCBI Taxonomy" id="2692177"/>
    <lineage>
        <taxon>Bacteria</taxon>
        <taxon>Pseudomonadati</taxon>
        <taxon>Pseudomonadota</taxon>
        <taxon>Betaproteobacteria</taxon>
        <taxon>Burkholderiales</taxon>
        <taxon>Oxalobacteraceae</taxon>
        <taxon>Telluria group</taxon>
        <taxon>Duganella</taxon>
    </lineage>
</organism>
<gene>
    <name evidence="1" type="ORF">GTP23_11065</name>
</gene>
<comment type="caution">
    <text evidence="1">The sequence shown here is derived from an EMBL/GenBank/DDBJ whole genome shotgun (WGS) entry which is preliminary data.</text>
</comment>
<evidence type="ECO:0008006" key="3">
    <source>
        <dbReference type="Google" id="ProtNLM"/>
    </source>
</evidence>
<dbReference type="EMBL" id="WWCL01000002">
    <property type="protein sequence ID" value="MYN45587.1"/>
    <property type="molecule type" value="Genomic_DNA"/>
</dbReference>
<dbReference type="RefSeq" id="WP_161035173.1">
    <property type="nucleotide sequence ID" value="NZ_WWCL01000002.1"/>
</dbReference>
<accession>A0A845I0I9</accession>